<organism evidence="5 6">
    <name type="scientific">Streptomyces durocortorensis</name>
    <dbReference type="NCBI Taxonomy" id="2811104"/>
    <lineage>
        <taxon>Bacteria</taxon>
        <taxon>Bacillati</taxon>
        <taxon>Actinomycetota</taxon>
        <taxon>Actinomycetes</taxon>
        <taxon>Kitasatosporales</taxon>
        <taxon>Streptomycetaceae</taxon>
        <taxon>Streptomyces</taxon>
    </lineage>
</organism>
<protein>
    <submittedName>
        <fullName evidence="5">LuxR C-terminal-related transcriptional regulator</fullName>
    </submittedName>
</protein>
<keyword evidence="6" id="KW-1185">Reference proteome</keyword>
<dbReference type="CDD" id="cd06170">
    <property type="entry name" value="LuxR_C_like"/>
    <property type="match status" value="1"/>
</dbReference>
<evidence type="ECO:0000256" key="3">
    <source>
        <dbReference type="ARBA" id="ARBA00023163"/>
    </source>
</evidence>
<dbReference type="InterPro" id="IPR036388">
    <property type="entry name" value="WH-like_DNA-bd_sf"/>
</dbReference>
<dbReference type="InterPro" id="IPR016032">
    <property type="entry name" value="Sig_transdc_resp-reg_C-effctor"/>
</dbReference>
<sequence length="112" mass="12392">METAVTAMADERMTVDERMTAGGRMAADGRAMAGGRQVMDFAALTERELEVLVLLASGEQNRWLARRLGITERTVRAHTSSIVRKLNLKSRFEAAIVSYLHAEDIRRAASVT</sequence>
<dbReference type="SUPFAM" id="SSF46894">
    <property type="entry name" value="C-terminal effector domain of the bipartite response regulators"/>
    <property type="match status" value="1"/>
</dbReference>
<evidence type="ECO:0000256" key="1">
    <source>
        <dbReference type="ARBA" id="ARBA00023015"/>
    </source>
</evidence>
<name>A0ABY9VVI1_9ACTN</name>
<evidence type="ECO:0000313" key="5">
    <source>
        <dbReference type="EMBL" id="WNF27941.1"/>
    </source>
</evidence>
<dbReference type="Pfam" id="PF00196">
    <property type="entry name" value="GerE"/>
    <property type="match status" value="1"/>
</dbReference>
<keyword evidence="1" id="KW-0805">Transcription regulation</keyword>
<dbReference type="SMART" id="SM00421">
    <property type="entry name" value="HTH_LUXR"/>
    <property type="match status" value="1"/>
</dbReference>
<accession>A0ABY9VVI1</accession>
<dbReference type="PRINTS" id="PR00038">
    <property type="entry name" value="HTHLUXR"/>
</dbReference>
<dbReference type="PROSITE" id="PS50043">
    <property type="entry name" value="HTH_LUXR_2"/>
    <property type="match status" value="1"/>
</dbReference>
<reference evidence="5 6" key="1">
    <citation type="submission" date="2023-09" db="EMBL/GenBank/DDBJ databases">
        <title>Genome completion map analysis of the actinomycetes C11-1.</title>
        <authorList>
            <person name="Qin P."/>
            <person name="Guan P."/>
        </authorList>
    </citation>
    <scope>NUCLEOTIDE SEQUENCE [LARGE SCALE GENOMIC DNA]</scope>
    <source>
        <strain evidence="5 6">C11-1</strain>
    </source>
</reference>
<gene>
    <name evidence="5" type="ORF">RI138_14505</name>
</gene>
<keyword evidence="2" id="KW-0238">DNA-binding</keyword>
<dbReference type="EMBL" id="CP134500">
    <property type="protein sequence ID" value="WNF27941.1"/>
    <property type="molecule type" value="Genomic_DNA"/>
</dbReference>
<dbReference type="PANTHER" id="PTHR44688">
    <property type="entry name" value="DNA-BINDING TRANSCRIPTIONAL ACTIVATOR DEVR_DOSR"/>
    <property type="match status" value="1"/>
</dbReference>
<dbReference type="Proteomes" id="UP001303236">
    <property type="component" value="Chromosome"/>
</dbReference>
<dbReference type="InterPro" id="IPR000792">
    <property type="entry name" value="Tscrpt_reg_LuxR_C"/>
</dbReference>
<evidence type="ECO:0000313" key="6">
    <source>
        <dbReference type="Proteomes" id="UP001303236"/>
    </source>
</evidence>
<dbReference type="Gene3D" id="1.10.10.10">
    <property type="entry name" value="Winged helix-like DNA-binding domain superfamily/Winged helix DNA-binding domain"/>
    <property type="match status" value="1"/>
</dbReference>
<evidence type="ECO:0000256" key="2">
    <source>
        <dbReference type="ARBA" id="ARBA00023125"/>
    </source>
</evidence>
<keyword evidence="3" id="KW-0804">Transcription</keyword>
<proteinExistence type="predicted"/>
<evidence type="ECO:0000259" key="4">
    <source>
        <dbReference type="PROSITE" id="PS50043"/>
    </source>
</evidence>
<dbReference type="PANTHER" id="PTHR44688:SF16">
    <property type="entry name" value="DNA-BINDING TRANSCRIPTIONAL ACTIVATOR DEVR_DOSR"/>
    <property type="match status" value="1"/>
</dbReference>
<feature type="domain" description="HTH luxR-type" evidence="4">
    <location>
        <begin position="37"/>
        <end position="102"/>
    </location>
</feature>